<organism evidence="1 2">
    <name type="scientific">Lysobacter gummosus</name>
    <dbReference type="NCBI Taxonomy" id="262324"/>
    <lineage>
        <taxon>Bacteria</taxon>
        <taxon>Pseudomonadati</taxon>
        <taxon>Pseudomonadota</taxon>
        <taxon>Gammaproteobacteria</taxon>
        <taxon>Lysobacterales</taxon>
        <taxon>Lysobacteraceae</taxon>
        <taxon>Lysobacter</taxon>
    </lineage>
</organism>
<dbReference type="EMBL" id="CP093547">
    <property type="protein sequence ID" value="UNP30230.1"/>
    <property type="molecule type" value="Genomic_DNA"/>
</dbReference>
<keyword evidence="2" id="KW-1185">Reference proteome</keyword>
<dbReference type="RefSeq" id="WP_148648716.1">
    <property type="nucleotide sequence ID" value="NZ_CP011131.1"/>
</dbReference>
<evidence type="ECO:0000313" key="2">
    <source>
        <dbReference type="Proteomes" id="UP000829194"/>
    </source>
</evidence>
<name>A0ABY3XF27_9GAMM</name>
<proteinExistence type="predicted"/>
<protein>
    <submittedName>
        <fullName evidence="1">Uncharacterized protein</fullName>
    </submittedName>
</protein>
<accession>A0ABY3XF27</accession>
<gene>
    <name evidence="1" type="ORF">MOV92_02820</name>
</gene>
<evidence type="ECO:0000313" key="1">
    <source>
        <dbReference type="EMBL" id="UNP30230.1"/>
    </source>
</evidence>
<sequence>MLPGWGGFSPTPSMWRAWRSNAVFKRMLLALVVLIMVLWVCSLVSDDVTQSLREQQRERGLAADSRELLVREQQRLNVPDADSLATRPSAANTRLAPARNAKELLSGMRVIVDEVGGRSRYRQAEVEARIAALHLQDLLLPEHLLSEQGLRSGRAVIRRYITLLNYSLAINRTSQAELEQRLRALAAELPEGRPVIASHDRNAARGLEEDNALLNNQRVAIGKIERIYALAEARLGQVQLRDNALIFERQSDANEYNRLVRDIQALAEQRSAIYRYRQARVQAELDEISKLKRR</sequence>
<dbReference type="Proteomes" id="UP000829194">
    <property type="component" value="Chromosome"/>
</dbReference>
<reference evidence="1 2" key="1">
    <citation type="submission" date="2022-03" db="EMBL/GenBank/DDBJ databases">
        <title>Complete genome sequence of Lysobacter capsici VKM B-2533 and Lysobacter gummosus 10.1.1, promising sources of lytic agents.</title>
        <authorList>
            <person name="Tarlachkov S.V."/>
            <person name="Kudryakova I.V."/>
            <person name="Afoshin A.S."/>
            <person name="Leontyevskaya E.A."/>
            <person name="Leontyevskaya N.V."/>
        </authorList>
    </citation>
    <scope>NUCLEOTIDE SEQUENCE [LARGE SCALE GENOMIC DNA]</scope>
    <source>
        <strain evidence="1 2">10.1.1</strain>
    </source>
</reference>